<dbReference type="OrthoDB" id="2659594at2"/>
<accession>A0A855XXE7</accession>
<proteinExistence type="predicted"/>
<dbReference type="EMBL" id="QLLI01000008">
    <property type="protein sequence ID" value="RAI94463.1"/>
    <property type="molecule type" value="Genomic_DNA"/>
</dbReference>
<gene>
    <name evidence="2" type="ORF">DET54_108263</name>
    <name evidence="1" type="ORF">DET56_108278</name>
</gene>
<dbReference type="Proteomes" id="UP000247078">
    <property type="component" value="Unassembled WGS sequence"/>
</dbReference>
<comment type="caution">
    <text evidence="1">The sequence shown here is derived from an EMBL/GenBank/DDBJ whole genome shotgun (WGS) entry which is preliminary data.</text>
</comment>
<dbReference type="EMBL" id="QGTZ01000008">
    <property type="protein sequence ID" value="PWW38085.1"/>
    <property type="molecule type" value="Genomic_DNA"/>
</dbReference>
<dbReference type="AlphaFoldDB" id="A0A855XXE7"/>
<protein>
    <submittedName>
        <fullName evidence="1">Uncharacterized protein</fullName>
    </submittedName>
</protein>
<reference evidence="1 3" key="1">
    <citation type="submission" date="2018-05" db="EMBL/GenBank/DDBJ databases">
        <title>Freshwater and sediment microbial communities from various areas in North America, analyzing microbe dynamics in response to fracking.</title>
        <authorList>
            <person name="Lamendella R."/>
        </authorList>
    </citation>
    <scope>NUCLEOTIDE SEQUENCE [LARGE SCALE GENOMIC DNA]</scope>
    <source>
        <strain evidence="1 3">DB-3</strain>
        <strain evidence="2 4">NG-13</strain>
    </source>
</reference>
<evidence type="ECO:0000313" key="3">
    <source>
        <dbReference type="Proteomes" id="UP000247078"/>
    </source>
</evidence>
<evidence type="ECO:0000313" key="1">
    <source>
        <dbReference type="EMBL" id="PWW38085.1"/>
    </source>
</evidence>
<dbReference type="RefSeq" id="WP_090994540.1">
    <property type="nucleotide sequence ID" value="NZ_QGTZ01000008.1"/>
</dbReference>
<dbReference type="Proteomes" id="UP000248827">
    <property type="component" value="Unassembled WGS sequence"/>
</dbReference>
<evidence type="ECO:0000313" key="2">
    <source>
        <dbReference type="EMBL" id="RAI94463.1"/>
    </source>
</evidence>
<keyword evidence="4" id="KW-1185">Reference proteome</keyword>
<organism evidence="1 3">
    <name type="scientific">Paenibacillus pabuli</name>
    <dbReference type="NCBI Taxonomy" id="1472"/>
    <lineage>
        <taxon>Bacteria</taxon>
        <taxon>Bacillati</taxon>
        <taxon>Bacillota</taxon>
        <taxon>Bacilli</taxon>
        <taxon>Bacillales</taxon>
        <taxon>Paenibacillaceae</taxon>
        <taxon>Paenibacillus</taxon>
    </lineage>
</organism>
<sequence length="98" mass="11333">MLVYENQFPENCSILLPVDVKQHIMGIVDASPTSQFYCHVTTEMPNLYVYLIEHNPSEMYTIYHFFSSDQIGEDYSYQSLSSSQINMINQLVLKANIT</sequence>
<evidence type="ECO:0000313" key="4">
    <source>
        <dbReference type="Proteomes" id="UP000248827"/>
    </source>
</evidence>
<name>A0A855XXE7_9BACL</name>